<dbReference type="Proteomes" id="UP000799537">
    <property type="component" value="Unassembled WGS sequence"/>
</dbReference>
<dbReference type="GeneID" id="54556715"/>
<protein>
    <submittedName>
        <fullName evidence="1">Uncharacterized protein</fullName>
    </submittedName>
</protein>
<keyword evidence="2" id="KW-1185">Reference proteome</keyword>
<evidence type="ECO:0000313" key="1">
    <source>
        <dbReference type="EMBL" id="KAF2173722.1"/>
    </source>
</evidence>
<dbReference type="EMBL" id="ML993579">
    <property type="protein sequence ID" value="KAF2173722.1"/>
    <property type="molecule type" value="Genomic_DNA"/>
</dbReference>
<proteinExistence type="predicted"/>
<reference evidence="1" key="1">
    <citation type="journal article" date="2020" name="Stud. Mycol.">
        <title>101 Dothideomycetes genomes: a test case for predicting lifestyles and emergence of pathogens.</title>
        <authorList>
            <person name="Haridas S."/>
            <person name="Albert R."/>
            <person name="Binder M."/>
            <person name="Bloem J."/>
            <person name="Labutti K."/>
            <person name="Salamov A."/>
            <person name="Andreopoulos B."/>
            <person name="Baker S."/>
            <person name="Barry K."/>
            <person name="Bills G."/>
            <person name="Bluhm B."/>
            <person name="Cannon C."/>
            <person name="Castanera R."/>
            <person name="Culley D."/>
            <person name="Daum C."/>
            <person name="Ezra D."/>
            <person name="Gonzalez J."/>
            <person name="Henrissat B."/>
            <person name="Kuo A."/>
            <person name="Liang C."/>
            <person name="Lipzen A."/>
            <person name="Lutzoni F."/>
            <person name="Magnuson J."/>
            <person name="Mondo S."/>
            <person name="Nolan M."/>
            <person name="Ohm R."/>
            <person name="Pangilinan J."/>
            <person name="Park H.-J."/>
            <person name="Ramirez L."/>
            <person name="Alfaro M."/>
            <person name="Sun H."/>
            <person name="Tritt A."/>
            <person name="Yoshinaga Y."/>
            <person name="Zwiers L.-H."/>
            <person name="Turgeon B."/>
            <person name="Goodwin S."/>
            <person name="Spatafora J."/>
            <person name="Crous P."/>
            <person name="Grigoriev I."/>
        </authorList>
    </citation>
    <scope>NUCLEOTIDE SEQUENCE</scope>
    <source>
        <strain evidence="1">ATCC 36951</strain>
    </source>
</reference>
<organism evidence="1 2">
    <name type="scientific">Zasmidium cellare ATCC 36951</name>
    <dbReference type="NCBI Taxonomy" id="1080233"/>
    <lineage>
        <taxon>Eukaryota</taxon>
        <taxon>Fungi</taxon>
        <taxon>Dikarya</taxon>
        <taxon>Ascomycota</taxon>
        <taxon>Pezizomycotina</taxon>
        <taxon>Dothideomycetes</taxon>
        <taxon>Dothideomycetidae</taxon>
        <taxon>Mycosphaerellales</taxon>
        <taxon>Mycosphaerellaceae</taxon>
        <taxon>Zasmidium</taxon>
    </lineage>
</organism>
<dbReference type="RefSeq" id="XP_033674611.1">
    <property type="nucleotide sequence ID" value="XM_033803443.1"/>
</dbReference>
<accession>A0A6A6D677</accession>
<name>A0A6A6D677_ZASCE</name>
<gene>
    <name evidence="1" type="ORF">M409DRAFT_15996</name>
</gene>
<evidence type="ECO:0000313" key="2">
    <source>
        <dbReference type="Proteomes" id="UP000799537"/>
    </source>
</evidence>
<dbReference type="AlphaFoldDB" id="A0A6A6D677"/>
<sequence length="432" mass="48728">MALRKKEARKMAMKKRIQEKSGLMALPTELLLQIVEYLVHDFAPNGCLSKIASGGQDTTAGDDPTREAISGSKGARTIKQLGQVTRLLRRVSLMSASSNLSIMMANKELNIVGMDVLFRTNTITLTSRETRDLVRRPGQLDLIRHLRIRERNPLDSFIVMQGNGKCDGLLRTLLKADELRTLHIDIEPFFVRKARIASDKYDCWTYGPGHFIHELGLEGLVVWRCTGIGTYTLVPLPSLPQAHVLGRPQRKKWLTPTLLKKITLYLPNIINPWTTVCALPTHELRDLTRRRGYPPNPYSLTWFRPTSDPANKNTPLHTLFDWLAAIRFDSVSQSRHGIDWTVGMRHSLAGTQMLGNEHMEVPEQGGSLEPGEGGPLVNHWWTTTFVAMSVRARNEVLEGRRLAARESRRGMGVWWAEGDESGAGERFRLIAM</sequence>